<dbReference type="GO" id="GO:0006313">
    <property type="term" value="P:DNA transposition"/>
    <property type="evidence" value="ECO:0007669"/>
    <property type="project" value="InterPro"/>
</dbReference>
<evidence type="ECO:0000313" key="2">
    <source>
        <dbReference type="EMBL" id="GFP18728.1"/>
    </source>
</evidence>
<dbReference type="EMBL" id="BLRU01000010">
    <property type="protein sequence ID" value="GFP18728.1"/>
    <property type="molecule type" value="Genomic_DNA"/>
</dbReference>
<evidence type="ECO:0000259" key="1">
    <source>
        <dbReference type="Pfam" id="PF01609"/>
    </source>
</evidence>
<dbReference type="GO" id="GO:0003677">
    <property type="term" value="F:DNA binding"/>
    <property type="evidence" value="ECO:0007669"/>
    <property type="project" value="InterPro"/>
</dbReference>
<gene>
    <name evidence="2" type="ORF">HKBW3S03_00233</name>
</gene>
<reference evidence="2 3" key="1">
    <citation type="journal article" date="2020" name="Front. Microbiol.">
        <title>Single-cell genomics of novel Actinobacteria with the Wood-Ljungdahl pathway discovered in a serpentinizing system.</title>
        <authorList>
            <person name="Merino N."/>
            <person name="Kawai M."/>
            <person name="Boyd E.S."/>
            <person name="Colman D.R."/>
            <person name="McGlynn S.E."/>
            <person name="Nealson K.H."/>
            <person name="Kurokawa K."/>
            <person name="Hongoh Y."/>
        </authorList>
    </citation>
    <scope>NUCLEOTIDE SEQUENCE [LARGE SCALE GENOMIC DNA]</scope>
    <source>
        <strain evidence="2 3">S03</strain>
    </source>
</reference>
<proteinExistence type="predicted"/>
<dbReference type="AlphaFoldDB" id="A0A6V8NEX2"/>
<feature type="domain" description="Transposase IS4-like" evidence="1">
    <location>
        <begin position="201"/>
        <end position="482"/>
    </location>
</feature>
<accession>A0A6V8NEX2</accession>
<dbReference type="Proteomes" id="UP000574717">
    <property type="component" value="Unassembled WGS sequence"/>
</dbReference>
<dbReference type="InterPro" id="IPR002559">
    <property type="entry name" value="Transposase_11"/>
</dbReference>
<dbReference type="RefSeq" id="WP_176236732.1">
    <property type="nucleotide sequence ID" value="NZ_BLRU01000010.1"/>
</dbReference>
<dbReference type="PANTHER" id="PTHR34614">
    <property type="match status" value="1"/>
</dbReference>
<dbReference type="NCBIfam" id="NF033559">
    <property type="entry name" value="transpos_IS1634"/>
    <property type="match status" value="1"/>
</dbReference>
<name>A0A6V8NEX2_9ACTN</name>
<dbReference type="InterPro" id="IPR047654">
    <property type="entry name" value="IS1634_transpos"/>
</dbReference>
<organism evidence="2 3">
    <name type="scientific">Candidatus Hakubella thermalkaliphila</name>
    <dbReference type="NCBI Taxonomy" id="2754717"/>
    <lineage>
        <taxon>Bacteria</taxon>
        <taxon>Bacillati</taxon>
        <taxon>Actinomycetota</taxon>
        <taxon>Actinomycetota incertae sedis</taxon>
        <taxon>Candidatus Hakubellales</taxon>
        <taxon>Candidatus Hakubellaceae</taxon>
        <taxon>Candidatus Hakubella</taxon>
    </lineage>
</organism>
<protein>
    <recommendedName>
        <fullName evidence="1">Transposase IS4-like domain-containing protein</fullName>
    </recommendedName>
</protein>
<dbReference type="PANTHER" id="PTHR34614:SF2">
    <property type="entry name" value="TRANSPOSASE IS4-LIKE DOMAIN-CONTAINING PROTEIN"/>
    <property type="match status" value="1"/>
</dbReference>
<sequence>MFVRVKVTPNSPRKSVQIVASLRVGDKVRQKIVRYIGVAQNDEELEELKLLAESIKIQMEAGSQQLLMSPEKLARINLEAKAEKYASEDYQVDLRNLVEEQRIVSGIHDTYGALFSELGYDRVISNPKRNVSAASLFKDLVLARIANPASKMASRDMLEEDFGISLPLDKIYRMMDKLDHKAIQRLKEITYQNTLNLLGGKISVIFYDVTTLYFESFDSDELKKCGFSKDSKHNQPQVLLALMVTAEGLPLDYEVFPGNIYEGKTLIPALEKISQKYNIEEVILVADSAMLSEDNILKLDSLKEKNISYIVGARLKSLPAVLKKKILDPENYPELEPGYLVACFNHKGKKLVVSYSSRRAKKDEQDRIKALEKLEAKLQKSKNPKSHLSNAGYRKYLKLEGESKIVLDEDKIALDRAWDGLLGVITNSEMSPPEILSKYSDLFTVEDSFRLTKHDLKIRPIFHWKPRRVRAHIALCFTAYVLVKHMEHRVRLQYRKLSPEKIRQALVRVQTSILFDKVKRIRYGLPSRLSHDARKIYDLLKVKKTITPYIIKKL</sequence>
<dbReference type="GO" id="GO:0004803">
    <property type="term" value="F:transposase activity"/>
    <property type="evidence" value="ECO:0007669"/>
    <property type="project" value="InterPro"/>
</dbReference>
<comment type="caution">
    <text evidence="2">The sequence shown here is derived from an EMBL/GenBank/DDBJ whole genome shotgun (WGS) entry which is preliminary data.</text>
</comment>
<dbReference type="Pfam" id="PF01609">
    <property type="entry name" value="DDE_Tnp_1"/>
    <property type="match status" value="1"/>
</dbReference>
<evidence type="ECO:0000313" key="3">
    <source>
        <dbReference type="Proteomes" id="UP000574717"/>
    </source>
</evidence>
<dbReference type="SUPFAM" id="SSF53098">
    <property type="entry name" value="Ribonuclease H-like"/>
    <property type="match status" value="1"/>
</dbReference>
<dbReference type="InterPro" id="IPR012337">
    <property type="entry name" value="RNaseH-like_sf"/>
</dbReference>